<reference evidence="9 10" key="1">
    <citation type="journal article" date="2019" name="Philos. Trans. R. Soc. Lond., B, Biol. Sci.">
        <title>Ant behaviour and brain gene expression of defending hosts depend on the ecological success of the intruding social parasite.</title>
        <authorList>
            <person name="Kaur R."/>
            <person name="Stoldt M."/>
            <person name="Jongepier E."/>
            <person name="Feldmeyer B."/>
            <person name="Menzel F."/>
            <person name="Bornberg-Bauer E."/>
            <person name="Foitzik S."/>
        </authorList>
    </citation>
    <scope>NUCLEOTIDE SEQUENCE [LARGE SCALE GENOMIC DNA]</scope>
    <source>
        <tissue evidence="9">Whole body</tissue>
    </source>
</reference>
<dbReference type="PANTHER" id="PTHR21229:SF2">
    <property type="entry name" value="RE59932P"/>
    <property type="match status" value="1"/>
</dbReference>
<dbReference type="GO" id="GO:0016020">
    <property type="term" value="C:membrane"/>
    <property type="evidence" value="ECO:0007669"/>
    <property type="project" value="UniProtKB-SubCell"/>
</dbReference>
<dbReference type="InterPro" id="IPR053937">
    <property type="entry name" value="GOST_TM"/>
</dbReference>
<comment type="caution">
    <text evidence="9">The sequence shown here is derived from an EMBL/GenBank/DDBJ whole genome shotgun (WGS) entry which is preliminary data.</text>
</comment>
<dbReference type="InterPro" id="IPR009637">
    <property type="entry name" value="GPR107/GPR108-like"/>
</dbReference>
<dbReference type="PANTHER" id="PTHR21229">
    <property type="entry name" value="LUNG SEVEN TRANSMEMBRANE RECEPTOR"/>
    <property type="match status" value="1"/>
</dbReference>
<feature type="compositionally biased region" description="Polar residues" evidence="6">
    <location>
        <begin position="1"/>
        <end position="14"/>
    </location>
</feature>
<evidence type="ECO:0000259" key="8">
    <source>
        <dbReference type="Pfam" id="PF06814"/>
    </source>
</evidence>
<evidence type="ECO:0000256" key="6">
    <source>
        <dbReference type="SAM" id="MobiDB-lite"/>
    </source>
</evidence>
<proteinExistence type="predicted"/>
<evidence type="ECO:0000256" key="4">
    <source>
        <dbReference type="ARBA" id="ARBA00022989"/>
    </source>
</evidence>
<gene>
    <name evidence="9" type="ORF">DBV15_00938</name>
</gene>
<comment type="subcellular location">
    <subcellularLocation>
        <location evidence="1">Membrane</location>
        <topology evidence="1">Multi-pass membrane protein</topology>
    </subcellularLocation>
</comment>
<evidence type="ECO:0000313" key="9">
    <source>
        <dbReference type="EMBL" id="TGZ32762.1"/>
    </source>
</evidence>
<feature type="transmembrane region" description="Helical" evidence="7">
    <location>
        <begin position="295"/>
        <end position="315"/>
    </location>
</feature>
<feature type="domain" description="GOST seven transmembrane" evidence="8">
    <location>
        <begin position="339"/>
        <end position="558"/>
    </location>
</feature>
<evidence type="ECO:0000313" key="10">
    <source>
        <dbReference type="Proteomes" id="UP000310200"/>
    </source>
</evidence>
<dbReference type="Proteomes" id="UP000310200">
    <property type="component" value="Unassembled WGS sequence"/>
</dbReference>
<evidence type="ECO:0000256" key="5">
    <source>
        <dbReference type="ARBA" id="ARBA00023136"/>
    </source>
</evidence>
<evidence type="ECO:0000256" key="7">
    <source>
        <dbReference type="SAM" id="Phobius"/>
    </source>
</evidence>
<keyword evidence="2 7" id="KW-0812">Transmembrane</keyword>
<feature type="region of interest" description="Disordered" evidence="6">
    <location>
        <begin position="567"/>
        <end position="628"/>
    </location>
</feature>
<dbReference type="Pfam" id="PF06814">
    <property type="entry name" value="GOST_TM"/>
    <property type="match status" value="1"/>
</dbReference>
<dbReference type="GO" id="GO:0005794">
    <property type="term" value="C:Golgi apparatus"/>
    <property type="evidence" value="ECO:0007669"/>
    <property type="project" value="TreeGrafter"/>
</dbReference>
<protein>
    <recommendedName>
        <fullName evidence="8">GOST seven transmembrane domain-containing protein</fullName>
    </recommendedName>
</protein>
<keyword evidence="4 7" id="KW-1133">Transmembrane helix</keyword>
<feature type="transmembrane region" description="Helical" evidence="7">
    <location>
        <begin position="458"/>
        <end position="478"/>
    </location>
</feature>
<keyword evidence="10" id="KW-1185">Reference proteome</keyword>
<keyword evidence="5 7" id="KW-0472">Membrane</keyword>
<keyword evidence="3" id="KW-0732">Signal</keyword>
<accession>A0A4S2JBD0</accession>
<sequence length="628" mass="71798">MSTRESSNPSHKTCSLSDGSCPSSSFRILEQNIPALAHGSVVFVFQKDGRHYITLSTFGFYKGGILTVNLTNFKFEPTDADKKLTPESASKAVFGFSLGRTLIDAINPYVHNHLDRCLLQNVSNLKTEQKDDSSIIYFTMDLKNLTIEVNCSSNVYAAHIYRDPSAVLMYRTKRSSLSARFSDTALFPRRKRNTSHVLEKAVGRGNDGSGSDSNACSRLRLPMTMETTPKGERSYNTSLVMYVASEEEEGLYNLYFHNCQNYDNNKEPLLVDFTVEIAEINNDNFLSAGEMPLPALYFTMALLFFLSGCFWVFILNNTKQQRRYNNEAALAEQNVNVLLSRCRHSVFKIHYLMAVLVYLKSFSLLFHGINYHFIQTKGEHVEAWAILYYITHLLKGAVLFITIVLIGTGWNFIKHILSDKEKKLFMLVIPLQVLANVAEIIIEESDVGNLRRETSRDMFILVDLVCCGAILFPVVWSIRHLEEVARTNDKAAMNLRKLVLFKHFYIMIVFYIYFTRIIMYILKITVRFDYQWLDETFREMATYTFFVLTGYKFRPASATTYFTVPSDEVEPDDEDDKTDVVISGGNGINRDFSTVSKTPRAVRSATSKVPSTEEERHALFQKSSREYD</sequence>
<feature type="compositionally biased region" description="Acidic residues" evidence="6">
    <location>
        <begin position="567"/>
        <end position="577"/>
    </location>
</feature>
<feature type="transmembrane region" description="Helical" evidence="7">
    <location>
        <begin position="424"/>
        <end position="442"/>
    </location>
</feature>
<organism evidence="9 10">
    <name type="scientific">Temnothorax longispinosus</name>
    <dbReference type="NCBI Taxonomy" id="300112"/>
    <lineage>
        <taxon>Eukaryota</taxon>
        <taxon>Metazoa</taxon>
        <taxon>Ecdysozoa</taxon>
        <taxon>Arthropoda</taxon>
        <taxon>Hexapoda</taxon>
        <taxon>Insecta</taxon>
        <taxon>Pterygota</taxon>
        <taxon>Neoptera</taxon>
        <taxon>Endopterygota</taxon>
        <taxon>Hymenoptera</taxon>
        <taxon>Apocrita</taxon>
        <taxon>Aculeata</taxon>
        <taxon>Formicoidea</taxon>
        <taxon>Formicidae</taxon>
        <taxon>Myrmicinae</taxon>
        <taxon>Temnothorax</taxon>
    </lineage>
</organism>
<name>A0A4S2JBD0_9HYME</name>
<feature type="transmembrane region" description="Helical" evidence="7">
    <location>
        <begin position="386"/>
        <end position="412"/>
    </location>
</feature>
<dbReference type="EMBL" id="QBLH01003812">
    <property type="protein sequence ID" value="TGZ32762.1"/>
    <property type="molecule type" value="Genomic_DNA"/>
</dbReference>
<feature type="transmembrane region" description="Helical" evidence="7">
    <location>
        <begin position="351"/>
        <end position="374"/>
    </location>
</feature>
<feature type="compositionally biased region" description="Basic and acidic residues" evidence="6">
    <location>
        <begin position="611"/>
        <end position="628"/>
    </location>
</feature>
<feature type="region of interest" description="Disordered" evidence="6">
    <location>
        <begin position="1"/>
        <end position="20"/>
    </location>
</feature>
<evidence type="ECO:0000256" key="2">
    <source>
        <dbReference type="ARBA" id="ARBA00022692"/>
    </source>
</evidence>
<feature type="transmembrane region" description="Helical" evidence="7">
    <location>
        <begin position="499"/>
        <end position="522"/>
    </location>
</feature>
<evidence type="ECO:0000256" key="1">
    <source>
        <dbReference type="ARBA" id="ARBA00004141"/>
    </source>
</evidence>
<evidence type="ECO:0000256" key="3">
    <source>
        <dbReference type="ARBA" id="ARBA00022729"/>
    </source>
</evidence>
<dbReference type="AlphaFoldDB" id="A0A4S2JBD0"/>